<gene>
    <name evidence="1" type="ORF">I206_03350</name>
</gene>
<dbReference type="InterPro" id="IPR021858">
    <property type="entry name" value="Fun_TF"/>
</dbReference>
<reference evidence="1" key="1">
    <citation type="submission" date="2013-07" db="EMBL/GenBank/DDBJ databases">
        <title>The Genome Sequence of Cryptococcus pinus CBS10737.</title>
        <authorList>
            <consortium name="The Broad Institute Genome Sequencing Platform"/>
            <person name="Cuomo C."/>
            <person name="Litvintseva A."/>
            <person name="Chen Y."/>
            <person name="Heitman J."/>
            <person name="Sun S."/>
            <person name="Springer D."/>
            <person name="Dromer F."/>
            <person name="Young S.K."/>
            <person name="Zeng Q."/>
            <person name="Gargeya S."/>
            <person name="Fitzgerald M."/>
            <person name="Abouelleil A."/>
            <person name="Alvarado L."/>
            <person name="Berlin A.M."/>
            <person name="Chapman S.B."/>
            <person name="Dewar J."/>
            <person name="Goldberg J."/>
            <person name="Griggs A."/>
            <person name="Gujja S."/>
            <person name="Hansen M."/>
            <person name="Howarth C."/>
            <person name="Imamovic A."/>
            <person name="Larimer J."/>
            <person name="McCowan C."/>
            <person name="Murphy C."/>
            <person name="Pearson M."/>
            <person name="Priest M."/>
            <person name="Roberts A."/>
            <person name="Saif S."/>
            <person name="Shea T."/>
            <person name="Sykes S."/>
            <person name="Wortman J."/>
            <person name="Nusbaum C."/>
            <person name="Birren B."/>
        </authorList>
    </citation>
    <scope>NUCLEOTIDE SEQUENCE [LARGE SCALE GENOMIC DNA]</scope>
    <source>
        <strain evidence="1">CBS 10737</strain>
    </source>
</reference>
<dbReference type="EMBL" id="KI894009">
    <property type="protein sequence ID" value="OCF51283.1"/>
    <property type="molecule type" value="Genomic_DNA"/>
</dbReference>
<dbReference type="OrthoDB" id="2561042at2759"/>
<sequence>MGDHLSQASLSLCDSTVSFRQAGNGLTDNTSNLLITSALAVIIAQCINAGTLWKQAFDKALNLINLRGGPARMLQKARERSSLEVTRVRMLLENLVIVDVCRCLASSAPPSLMKEPFAPWWFDYVTNESDTVHNAYGVDRGIIELANRVNMLVHESTGLLTLLDNRGYLDMHKSKINDLLLELDVWETDVYKETTGLLRITFGNRVLIQTLKEAARAAITAFSQARASEHGVGLLMAAIITAKGSMMLEEDGRAEARRIVTDMRATPVFAFDVEVAITMLEKLYRLRDQGVNDPSWRLVTATDMLLF</sequence>
<protein>
    <submittedName>
        <fullName evidence="1">Uncharacterized protein</fullName>
    </submittedName>
</protein>
<dbReference type="STRING" id="1296096.A0A1B9I6W0"/>
<accession>A0A1B9I6W0</accession>
<dbReference type="Pfam" id="PF11951">
    <property type="entry name" value="Fungal_trans_2"/>
    <property type="match status" value="1"/>
</dbReference>
<organism evidence="1">
    <name type="scientific">Kwoniella pini CBS 10737</name>
    <dbReference type="NCBI Taxonomy" id="1296096"/>
    <lineage>
        <taxon>Eukaryota</taxon>
        <taxon>Fungi</taxon>
        <taxon>Dikarya</taxon>
        <taxon>Basidiomycota</taxon>
        <taxon>Agaricomycotina</taxon>
        <taxon>Tremellomycetes</taxon>
        <taxon>Tremellales</taxon>
        <taxon>Cryptococcaceae</taxon>
        <taxon>Kwoniella</taxon>
    </lineage>
</organism>
<dbReference type="AlphaFoldDB" id="A0A1B9I6W0"/>
<reference evidence="1" key="2">
    <citation type="submission" date="2016-07" db="EMBL/GenBank/DDBJ databases">
        <title>Evolution of pathogenesis and genome organization in the Tremellales.</title>
        <authorList>
            <person name="Cuomo C."/>
            <person name="Litvintseva A."/>
            <person name="Heitman J."/>
            <person name="Chen Y."/>
            <person name="Sun S."/>
            <person name="Springer D."/>
            <person name="Dromer F."/>
            <person name="Young S."/>
            <person name="Zeng Q."/>
            <person name="Chapman S."/>
            <person name="Gujja S."/>
            <person name="Saif S."/>
            <person name="Birren B."/>
        </authorList>
    </citation>
    <scope>NUCLEOTIDE SEQUENCE</scope>
    <source>
        <strain evidence="1">CBS 10737</strain>
    </source>
</reference>
<proteinExistence type="predicted"/>
<name>A0A1B9I6W0_9TREE</name>
<evidence type="ECO:0000313" key="1">
    <source>
        <dbReference type="EMBL" id="OCF51283.1"/>
    </source>
</evidence>